<keyword evidence="4" id="KW-0472">Membrane</keyword>
<keyword evidence="5" id="KW-0998">Cell outer membrane</keyword>
<evidence type="ECO:0000313" key="8">
    <source>
        <dbReference type="EMBL" id="QCD42524.1"/>
    </source>
</evidence>
<feature type="domain" description="RagB/SusD" evidence="6">
    <location>
        <begin position="371"/>
        <end position="465"/>
    </location>
</feature>
<dbReference type="KEGG" id="ddb:E7747_09670"/>
<keyword evidence="3" id="KW-0732">Signal</keyword>
<sequence length="494" mass="56705">MNIRLHISTALACTAALFSSCDGYLDVEPKGRTQLETTDDYLGLLEEVSPNYDHANSLNICNEASWYKVEELKNYTSPLRSAGFLWNEDYDRAAVTINSSLYNNCYNRITNFNVIISNIHTAKGPDSDKALAMAQAKIMRAYNYFFLVNTFAKPYDPATADNTNGIIIREKMFESIEEKGVQQSVGYTYNFIQKDIDEAIADLPHTALNSFRPDKTFGYAFKAKVHLFKREIDECIAACLDALAEAPAGKHELWDMNDEYNRYSPQLLMAYGTDRAIDRPEFMGLNDAIESIWKNGVQKGYDAPENLLYQFGTTNNDPFPMYLTADVISLFDQQADLRMLYCLRYRRSHETAPEGDREFTSMGIRWNPSGMRLSEVYLMLAECYARKGSPADIAQAMNYLDIIRSRRNIRSRYTRLTTSDAAEALKFVREERKRELFFTYNGFFDLRRFCTEFNETLTKEFEGETYTLAPNSTLLTFPFPLKAMQTSDLKQNSK</sequence>
<dbReference type="InterPro" id="IPR033985">
    <property type="entry name" value="SusD-like_N"/>
</dbReference>
<dbReference type="RefSeq" id="WP_136415652.1">
    <property type="nucleotide sequence ID" value="NZ_CP039396.1"/>
</dbReference>
<evidence type="ECO:0000256" key="3">
    <source>
        <dbReference type="ARBA" id="ARBA00022729"/>
    </source>
</evidence>
<proteinExistence type="inferred from homology"/>
<dbReference type="EMBL" id="CP039396">
    <property type="protein sequence ID" value="QCD42524.1"/>
    <property type="molecule type" value="Genomic_DNA"/>
</dbReference>
<feature type="domain" description="SusD-like N-terminal" evidence="7">
    <location>
        <begin position="24"/>
        <end position="227"/>
    </location>
</feature>
<evidence type="ECO:0000256" key="1">
    <source>
        <dbReference type="ARBA" id="ARBA00004442"/>
    </source>
</evidence>
<comment type="similarity">
    <text evidence="2">Belongs to the SusD family.</text>
</comment>
<comment type="subcellular location">
    <subcellularLocation>
        <location evidence="1">Cell outer membrane</location>
    </subcellularLocation>
</comment>
<dbReference type="InterPro" id="IPR012944">
    <property type="entry name" value="SusD_RagB_dom"/>
</dbReference>
<evidence type="ECO:0000313" key="9">
    <source>
        <dbReference type="Proteomes" id="UP000297149"/>
    </source>
</evidence>
<evidence type="ECO:0000256" key="5">
    <source>
        <dbReference type="ARBA" id="ARBA00023237"/>
    </source>
</evidence>
<dbReference type="PROSITE" id="PS51257">
    <property type="entry name" value="PROKAR_LIPOPROTEIN"/>
    <property type="match status" value="1"/>
</dbReference>
<dbReference type="Gene3D" id="1.25.40.390">
    <property type="match status" value="1"/>
</dbReference>
<dbReference type="SUPFAM" id="SSF48452">
    <property type="entry name" value="TPR-like"/>
    <property type="match status" value="1"/>
</dbReference>
<dbReference type="Pfam" id="PF14322">
    <property type="entry name" value="SusD-like_3"/>
    <property type="match status" value="1"/>
</dbReference>
<name>A0A4P7W3H8_9BACT</name>
<dbReference type="GO" id="GO:0009279">
    <property type="term" value="C:cell outer membrane"/>
    <property type="evidence" value="ECO:0007669"/>
    <property type="project" value="UniProtKB-SubCell"/>
</dbReference>
<evidence type="ECO:0000256" key="2">
    <source>
        <dbReference type="ARBA" id="ARBA00006275"/>
    </source>
</evidence>
<evidence type="ECO:0000256" key="4">
    <source>
        <dbReference type="ARBA" id="ARBA00023136"/>
    </source>
</evidence>
<dbReference type="Proteomes" id="UP000297149">
    <property type="component" value="Chromosome"/>
</dbReference>
<gene>
    <name evidence="8" type="ORF">E7747_09670</name>
</gene>
<accession>A0A4P7W3H8</accession>
<evidence type="ECO:0000259" key="6">
    <source>
        <dbReference type="Pfam" id="PF07980"/>
    </source>
</evidence>
<organism evidence="8 9">
    <name type="scientific">Duncaniella dubosii</name>
    <dbReference type="NCBI Taxonomy" id="2518971"/>
    <lineage>
        <taxon>Bacteria</taxon>
        <taxon>Pseudomonadati</taxon>
        <taxon>Bacteroidota</taxon>
        <taxon>Bacteroidia</taxon>
        <taxon>Bacteroidales</taxon>
        <taxon>Muribaculaceae</taxon>
        <taxon>Duncaniella</taxon>
    </lineage>
</organism>
<reference evidence="9" key="1">
    <citation type="submission" date="2019-02" db="EMBL/GenBank/DDBJ databases">
        <title>Isolation and identification of novel species under the genus Muribaculum.</title>
        <authorList>
            <person name="Miyake S."/>
            <person name="Ding Y."/>
            <person name="Low A."/>
            <person name="Soh M."/>
            <person name="Seedorf H."/>
        </authorList>
    </citation>
    <scope>NUCLEOTIDE SEQUENCE [LARGE SCALE GENOMIC DNA]</scope>
    <source>
        <strain evidence="9">H5</strain>
    </source>
</reference>
<dbReference type="Pfam" id="PF07980">
    <property type="entry name" value="SusD_RagB"/>
    <property type="match status" value="1"/>
</dbReference>
<dbReference type="InterPro" id="IPR011990">
    <property type="entry name" value="TPR-like_helical_dom_sf"/>
</dbReference>
<evidence type="ECO:0000259" key="7">
    <source>
        <dbReference type="Pfam" id="PF14322"/>
    </source>
</evidence>
<keyword evidence="9" id="KW-1185">Reference proteome</keyword>
<dbReference type="AlphaFoldDB" id="A0A4P7W3H8"/>
<protein>
    <submittedName>
        <fullName evidence="8">RagB/SusD family nutrient uptake outer membrane protein</fullName>
    </submittedName>
</protein>